<dbReference type="SUPFAM" id="SSF51126">
    <property type="entry name" value="Pectin lyase-like"/>
    <property type="match status" value="1"/>
</dbReference>
<dbReference type="InterPro" id="IPR012334">
    <property type="entry name" value="Pectin_lyas_fold"/>
</dbReference>
<accession>J0ZJK2</accession>
<organism evidence="1 2">
    <name type="scientific">Bartonella melophagi K-2C</name>
    <dbReference type="NCBI Taxonomy" id="1094557"/>
    <lineage>
        <taxon>Bacteria</taxon>
        <taxon>Pseudomonadati</taxon>
        <taxon>Pseudomonadota</taxon>
        <taxon>Alphaproteobacteria</taxon>
        <taxon>Hyphomicrobiales</taxon>
        <taxon>Bartonellaceae</taxon>
        <taxon>Bartonella</taxon>
    </lineage>
</organism>
<dbReference type="HOGENOM" id="CLU_2297389_0_0_5"/>
<gene>
    <name evidence="1" type="ORF">ME3_01086</name>
</gene>
<dbReference type="InterPro" id="IPR011050">
    <property type="entry name" value="Pectin_lyase_fold/virulence"/>
</dbReference>
<name>J0ZJK2_9HYPH</name>
<dbReference type="Proteomes" id="UP000009017">
    <property type="component" value="Unassembled WGS sequence"/>
</dbReference>
<comment type="caution">
    <text evidence="1">The sequence shown here is derived from an EMBL/GenBank/DDBJ whole genome shotgun (WGS) entry which is preliminary data.</text>
</comment>
<protein>
    <recommendedName>
        <fullName evidence="3">Right handed beta helix domain-containing protein</fullName>
    </recommendedName>
</protein>
<dbReference type="EMBL" id="AIMA01000021">
    <property type="protein sequence ID" value="EJF88468.1"/>
    <property type="molecule type" value="Genomic_DNA"/>
</dbReference>
<dbReference type="PATRIC" id="fig|1094557.3.peg.1133"/>
<dbReference type="Gene3D" id="2.160.20.10">
    <property type="entry name" value="Single-stranded right-handed beta-helix, Pectin lyase-like"/>
    <property type="match status" value="1"/>
</dbReference>
<evidence type="ECO:0000313" key="1">
    <source>
        <dbReference type="EMBL" id="EJF88468.1"/>
    </source>
</evidence>
<evidence type="ECO:0008006" key="3">
    <source>
        <dbReference type="Google" id="ProtNLM"/>
    </source>
</evidence>
<keyword evidence="2" id="KW-1185">Reference proteome</keyword>
<proteinExistence type="predicted"/>
<dbReference type="RefSeq" id="WP_007477821.1">
    <property type="nucleotide sequence ID" value="NZ_JH725084.1"/>
</dbReference>
<sequence>DVTIKGEESGYVGSMGVYAMGVGEMTVALEDVRISKVAMGVVMGKGKSLTISGNSTIDFKGAHGVYMGSEVTSASLNDVTIKGDGKGKGVYVWGGKCDVG</sequence>
<evidence type="ECO:0000313" key="2">
    <source>
        <dbReference type="Proteomes" id="UP000009017"/>
    </source>
</evidence>
<reference evidence="1 2" key="1">
    <citation type="submission" date="2012-03" db="EMBL/GenBank/DDBJ databases">
        <title>The Genome Sequence of Bartonella melophagi K-2C.</title>
        <authorList>
            <consortium name="The Broad Institute Genome Sequencing Platform"/>
            <consortium name="The Broad Institute Genome Sequencing Center for Infectious Disease"/>
            <person name="Feldgarden M."/>
            <person name="Kirby J."/>
            <person name="Kosoy M."/>
            <person name="Birtles R."/>
            <person name="Probert W.S."/>
            <person name="Chiaraviglio L."/>
            <person name="Young S.K."/>
            <person name="Zeng Q."/>
            <person name="Gargeya S."/>
            <person name="Fitzgerald M."/>
            <person name="Haas B."/>
            <person name="Abouelleil A."/>
            <person name="Alvarado L."/>
            <person name="Arachchi H.M."/>
            <person name="Berlin A."/>
            <person name="Chapman S.B."/>
            <person name="Gearin G."/>
            <person name="Goldberg J."/>
            <person name="Griggs A."/>
            <person name="Gujja S."/>
            <person name="Hansen M."/>
            <person name="Heiman D."/>
            <person name="Howarth C."/>
            <person name="Larimer J."/>
            <person name="Lui A."/>
            <person name="MacDonald P.J.P."/>
            <person name="McCowen C."/>
            <person name="Montmayeur A."/>
            <person name="Murphy C."/>
            <person name="Neiman D."/>
            <person name="Pearson M."/>
            <person name="Priest M."/>
            <person name="Roberts A."/>
            <person name="Saif S."/>
            <person name="Shea T."/>
            <person name="Sisk P."/>
            <person name="Stolte C."/>
            <person name="Sykes S."/>
            <person name="Wortman J."/>
            <person name="Nusbaum C."/>
            <person name="Birren B."/>
        </authorList>
    </citation>
    <scope>NUCLEOTIDE SEQUENCE [LARGE SCALE GENOMIC DNA]</scope>
    <source>
        <strain evidence="1 2">K-2C</strain>
    </source>
</reference>
<feature type="non-terminal residue" evidence="1">
    <location>
        <position position="1"/>
    </location>
</feature>
<dbReference type="AlphaFoldDB" id="J0ZJK2"/>